<dbReference type="RefSeq" id="WP_200608981.1">
    <property type="nucleotide sequence ID" value="NZ_JAEHHL010000004.1"/>
</dbReference>
<dbReference type="EMBL" id="JAEHHL010000004">
    <property type="protein sequence ID" value="MBK0399066.1"/>
    <property type="molecule type" value="Genomic_DNA"/>
</dbReference>
<evidence type="ECO:0000313" key="1">
    <source>
        <dbReference type="EMBL" id="MBK0399066.1"/>
    </source>
</evidence>
<dbReference type="AlphaFoldDB" id="A0A8J7M6D1"/>
<name>A0A8J7M6D1_9RHOB</name>
<evidence type="ECO:0000313" key="2">
    <source>
        <dbReference type="Proteomes" id="UP000655420"/>
    </source>
</evidence>
<dbReference type="Proteomes" id="UP000655420">
    <property type="component" value="Unassembled WGS sequence"/>
</dbReference>
<comment type="caution">
    <text evidence="1">The sequence shown here is derived from an EMBL/GenBank/DDBJ whole genome shotgun (WGS) entry which is preliminary data.</text>
</comment>
<keyword evidence="2" id="KW-1185">Reference proteome</keyword>
<protein>
    <submittedName>
        <fullName evidence="1">Uncharacterized protein</fullName>
    </submittedName>
</protein>
<proteinExistence type="predicted"/>
<sequence length="93" mass="10707">MTESNPTRREARKRLAAIRDIPKIEGYRWASERYLRHLVFNAHDQRGSGGAKLAGNGFAPAIIRLGRKVLIDLDEFDAWIERHRATHRGEETL</sequence>
<organism evidence="1 2">
    <name type="scientific">Thermohalobaculum xanthum</name>
    <dbReference type="NCBI Taxonomy" id="2753746"/>
    <lineage>
        <taxon>Bacteria</taxon>
        <taxon>Pseudomonadati</taxon>
        <taxon>Pseudomonadota</taxon>
        <taxon>Alphaproteobacteria</taxon>
        <taxon>Rhodobacterales</taxon>
        <taxon>Paracoccaceae</taxon>
        <taxon>Thermohalobaculum</taxon>
    </lineage>
</organism>
<gene>
    <name evidence="1" type="ORF">H0I76_07685</name>
</gene>
<reference evidence="1" key="1">
    <citation type="submission" date="2020-12" db="EMBL/GenBank/DDBJ databases">
        <title>Bacterial taxonomy.</title>
        <authorList>
            <person name="Pan X."/>
        </authorList>
    </citation>
    <scope>NUCLEOTIDE SEQUENCE</scope>
    <source>
        <strain evidence="1">M0105</strain>
    </source>
</reference>
<accession>A0A8J7M6D1</accession>